<comment type="caution">
    <text evidence="2">The sequence shown here is derived from an EMBL/GenBank/DDBJ whole genome shotgun (WGS) entry which is preliminary data.</text>
</comment>
<feature type="region of interest" description="Disordered" evidence="1">
    <location>
        <begin position="1"/>
        <end position="23"/>
    </location>
</feature>
<name>A0A0F9BQM7_9ZZZZ</name>
<sequence length="23" mass="2606">MPNKDGSAIRGEPGHFRYKKDMA</sequence>
<reference evidence="2" key="1">
    <citation type="journal article" date="2015" name="Nature">
        <title>Complex archaea that bridge the gap between prokaryotes and eukaryotes.</title>
        <authorList>
            <person name="Spang A."/>
            <person name="Saw J.H."/>
            <person name="Jorgensen S.L."/>
            <person name="Zaremba-Niedzwiedzka K."/>
            <person name="Martijn J."/>
            <person name="Lind A.E."/>
            <person name="van Eijk R."/>
            <person name="Schleper C."/>
            <person name="Guy L."/>
            <person name="Ettema T.J."/>
        </authorList>
    </citation>
    <scope>NUCLEOTIDE SEQUENCE</scope>
</reference>
<evidence type="ECO:0000313" key="2">
    <source>
        <dbReference type="EMBL" id="KKL24184.1"/>
    </source>
</evidence>
<feature type="non-terminal residue" evidence="2">
    <location>
        <position position="23"/>
    </location>
</feature>
<dbReference type="AlphaFoldDB" id="A0A0F9BQM7"/>
<organism evidence="2">
    <name type="scientific">marine sediment metagenome</name>
    <dbReference type="NCBI Taxonomy" id="412755"/>
    <lineage>
        <taxon>unclassified sequences</taxon>
        <taxon>metagenomes</taxon>
        <taxon>ecological metagenomes</taxon>
    </lineage>
</organism>
<accession>A0A0F9BQM7</accession>
<gene>
    <name evidence="2" type="ORF">LCGC14_2417840</name>
</gene>
<protein>
    <submittedName>
        <fullName evidence="2">Uncharacterized protein</fullName>
    </submittedName>
</protein>
<feature type="compositionally biased region" description="Basic and acidic residues" evidence="1">
    <location>
        <begin position="12"/>
        <end position="23"/>
    </location>
</feature>
<proteinExistence type="predicted"/>
<evidence type="ECO:0000256" key="1">
    <source>
        <dbReference type="SAM" id="MobiDB-lite"/>
    </source>
</evidence>
<dbReference type="EMBL" id="LAZR01036689">
    <property type="protein sequence ID" value="KKL24184.1"/>
    <property type="molecule type" value="Genomic_DNA"/>
</dbReference>